<sequence length="121" mass="14023">MYIRTDPEGNLPSREEQLSALQAYAAKMGYDVVAGYKDLDSPGAFLYHRPGLKAAIRNIKEEEDWEVLLVALPRCISETETALHEFVHKFSLYNNRVESPEHGWDDFVADMKAYRREMSRR</sequence>
<dbReference type="GO" id="GO:0000150">
    <property type="term" value="F:DNA strand exchange activity"/>
    <property type="evidence" value="ECO:0007669"/>
    <property type="project" value="InterPro"/>
</dbReference>
<dbReference type="EMBL" id="CADCVI010000166">
    <property type="protein sequence ID" value="CAA9477860.1"/>
    <property type="molecule type" value="Genomic_DNA"/>
</dbReference>
<organism evidence="2">
    <name type="scientific">uncultured Rubrobacteraceae bacterium</name>
    <dbReference type="NCBI Taxonomy" id="349277"/>
    <lineage>
        <taxon>Bacteria</taxon>
        <taxon>Bacillati</taxon>
        <taxon>Actinomycetota</taxon>
        <taxon>Rubrobacteria</taxon>
        <taxon>Rubrobacterales</taxon>
        <taxon>Rubrobacteraceae</taxon>
        <taxon>environmental samples</taxon>
    </lineage>
</organism>
<evidence type="ECO:0000259" key="1">
    <source>
        <dbReference type="Pfam" id="PF00239"/>
    </source>
</evidence>
<proteinExistence type="predicted"/>
<dbReference type="InterPro" id="IPR036162">
    <property type="entry name" value="Resolvase-like_N_sf"/>
</dbReference>
<dbReference type="Pfam" id="PF00239">
    <property type="entry name" value="Resolvase"/>
    <property type="match status" value="1"/>
</dbReference>
<gene>
    <name evidence="2" type="ORF">AVDCRST_MAG25-2560</name>
</gene>
<feature type="domain" description="Resolvase/invertase-type recombinase catalytic" evidence="1">
    <location>
        <begin position="2"/>
        <end position="99"/>
    </location>
</feature>
<name>A0A6J4RXM2_9ACTN</name>
<dbReference type="Gene3D" id="3.40.50.1390">
    <property type="entry name" value="Resolvase, N-terminal catalytic domain"/>
    <property type="match status" value="1"/>
</dbReference>
<evidence type="ECO:0000313" key="2">
    <source>
        <dbReference type="EMBL" id="CAA9477860.1"/>
    </source>
</evidence>
<protein>
    <recommendedName>
        <fullName evidence="1">Resolvase/invertase-type recombinase catalytic domain-containing protein</fullName>
    </recommendedName>
</protein>
<dbReference type="InterPro" id="IPR006119">
    <property type="entry name" value="Resolv_N"/>
</dbReference>
<dbReference type="GO" id="GO:0003677">
    <property type="term" value="F:DNA binding"/>
    <property type="evidence" value="ECO:0007669"/>
    <property type="project" value="InterPro"/>
</dbReference>
<accession>A0A6J4RXM2</accession>
<dbReference type="AlphaFoldDB" id="A0A6J4RXM2"/>
<reference evidence="2" key="1">
    <citation type="submission" date="2020-02" db="EMBL/GenBank/DDBJ databases">
        <authorList>
            <person name="Meier V. D."/>
        </authorList>
    </citation>
    <scope>NUCLEOTIDE SEQUENCE</scope>
    <source>
        <strain evidence="2">AVDCRST_MAG25</strain>
    </source>
</reference>